<name>A0A6N7X3S2_STRAY</name>
<accession>A0A6N7X3S2</accession>
<feature type="compositionally biased region" description="Basic and acidic residues" evidence="1">
    <location>
        <begin position="126"/>
        <end position="143"/>
    </location>
</feature>
<feature type="region of interest" description="Disordered" evidence="1">
    <location>
        <begin position="26"/>
        <end position="143"/>
    </location>
</feature>
<evidence type="ECO:0000313" key="3">
    <source>
        <dbReference type="EMBL" id="MST53289.1"/>
    </source>
</evidence>
<dbReference type="Proteomes" id="UP000471052">
    <property type="component" value="Unassembled WGS sequence"/>
</dbReference>
<evidence type="ECO:0000256" key="2">
    <source>
        <dbReference type="SAM" id="SignalP"/>
    </source>
</evidence>
<feature type="compositionally biased region" description="Polar residues" evidence="1">
    <location>
        <begin position="64"/>
        <end position="75"/>
    </location>
</feature>
<feature type="compositionally biased region" description="Basic and acidic residues" evidence="1">
    <location>
        <begin position="27"/>
        <end position="37"/>
    </location>
</feature>
<evidence type="ECO:0000256" key="1">
    <source>
        <dbReference type="SAM" id="MobiDB-lite"/>
    </source>
</evidence>
<dbReference type="PROSITE" id="PS51257">
    <property type="entry name" value="PROKAR_LIPOPROTEIN"/>
    <property type="match status" value="1"/>
</dbReference>
<dbReference type="EMBL" id="VUNP01000007">
    <property type="protein sequence ID" value="MST53289.1"/>
    <property type="molecule type" value="Genomic_DNA"/>
</dbReference>
<reference evidence="3 4" key="1">
    <citation type="submission" date="2019-08" db="EMBL/GenBank/DDBJ databases">
        <title>In-depth cultivation of the pig gut microbiome towards novel bacterial diversity and tailored functional studies.</title>
        <authorList>
            <person name="Wylensek D."/>
            <person name="Hitch T.C.A."/>
            <person name="Clavel T."/>
        </authorList>
    </citation>
    <scope>NUCLEOTIDE SEQUENCE [LARGE SCALE GENOMIC DNA]</scope>
    <source>
        <strain evidence="3 4">BL-178-WT-3A</strain>
    </source>
</reference>
<evidence type="ECO:0000313" key="4">
    <source>
        <dbReference type="Proteomes" id="UP000471052"/>
    </source>
</evidence>
<protein>
    <submittedName>
        <fullName evidence="3">Uncharacterized protein</fullName>
    </submittedName>
</protein>
<gene>
    <name evidence="3" type="ORF">FYJ82_02375</name>
</gene>
<feature type="compositionally biased region" description="Low complexity" evidence="1">
    <location>
        <begin position="40"/>
        <end position="50"/>
    </location>
</feature>
<feature type="chain" id="PRO_5026673968" evidence="2">
    <location>
        <begin position="26"/>
        <end position="226"/>
    </location>
</feature>
<dbReference type="AlphaFoldDB" id="A0A6N7X3S2"/>
<organism evidence="3 4">
    <name type="scientific">Streptococcus alactolyticus</name>
    <dbReference type="NCBI Taxonomy" id="29389"/>
    <lineage>
        <taxon>Bacteria</taxon>
        <taxon>Bacillati</taxon>
        <taxon>Bacillota</taxon>
        <taxon>Bacilli</taxon>
        <taxon>Lactobacillales</taxon>
        <taxon>Streptococcaceae</taxon>
        <taxon>Streptococcus</taxon>
    </lineage>
</organism>
<dbReference type="RefSeq" id="WP_002587793.1">
    <property type="nucleotide sequence ID" value="NZ_VUNP01000007.1"/>
</dbReference>
<keyword evidence="2" id="KW-0732">Signal</keyword>
<proteinExistence type="predicted"/>
<feature type="signal peptide" evidence="2">
    <location>
        <begin position="1"/>
        <end position="25"/>
    </location>
</feature>
<sequence length="226" mass="25084">MKKKWMVCMIACLMILLAGCNGNTAKETARNDTDKRISSTAGNTKTTTGTEKADDTSDVPETEQPVSSEAATEPNQQEKSDVSSTADSRAETAKSYESVQVTKKPDSIQEQEQPQQQPQSKPETPTVKEEVKPTKPKPTEEVKPSFDVNSYVNYAKSYAQSIGLELDSTATDCWDNPITANAKRTGIKDDIQSRLNRYKNVEGFTAVWVWAEKVSDTEYEIYIGYC</sequence>
<comment type="caution">
    <text evidence="3">The sequence shown here is derived from an EMBL/GenBank/DDBJ whole genome shotgun (WGS) entry which is preliminary data.</text>
</comment>
<dbReference type="OrthoDB" id="1863100at2"/>
<feature type="compositionally biased region" description="Low complexity" evidence="1">
    <location>
        <begin position="110"/>
        <end position="125"/>
    </location>
</feature>